<evidence type="ECO:0000313" key="3">
    <source>
        <dbReference type="EMBL" id="SDG03494.1"/>
    </source>
</evidence>
<dbReference type="RefSeq" id="WP_092155294.1">
    <property type="nucleotide sequence ID" value="NZ_DBFBQU010000305.1"/>
</dbReference>
<dbReference type="InterPro" id="IPR023485">
    <property type="entry name" value="Ptyr_pPase"/>
</dbReference>
<dbReference type="SMART" id="SM00226">
    <property type="entry name" value="LMWPc"/>
    <property type="match status" value="1"/>
</dbReference>
<dbReference type="EMBL" id="FNBX01000025">
    <property type="protein sequence ID" value="SDG03494.1"/>
    <property type="molecule type" value="Genomic_DNA"/>
</dbReference>
<keyword evidence="1" id="KW-0059">Arsenical resistance</keyword>
<name>A0A1G7QYH2_9BACT</name>
<protein>
    <submittedName>
        <fullName evidence="3">Protein-tyrosine-phosphatase</fullName>
    </submittedName>
</protein>
<dbReference type="PANTHER" id="PTHR43428:SF1">
    <property type="entry name" value="ARSENATE REDUCTASE"/>
    <property type="match status" value="1"/>
</dbReference>
<dbReference type="Proteomes" id="UP000199355">
    <property type="component" value="Unassembled WGS sequence"/>
</dbReference>
<keyword evidence="4" id="KW-1185">Reference proteome</keyword>
<dbReference type="SUPFAM" id="SSF52788">
    <property type="entry name" value="Phosphotyrosine protein phosphatases I"/>
    <property type="match status" value="1"/>
</dbReference>
<reference evidence="4" key="1">
    <citation type="submission" date="2016-10" db="EMBL/GenBank/DDBJ databases">
        <authorList>
            <person name="Varghese N."/>
            <person name="Submissions S."/>
        </authorList>
    </citation>
    <scope>NUCLEOTIDE SEQUENCE [LARGE SCALE GENOMIC DNA]</scope>
    <source>
        <strain evidence="4">KHC7</strain>
    </source>
</reference>
<organism evidence="3 4">
    <name type="scientific">Desulfovibrio legallii</name>
    <dbReference type="NCBI Taxonomy" id="571438"/>
    <lineage>
        <taxon>Bacteria</taxon>
        <taxon>Pseudomonadati</taxon>
        <taxon>Thermodesulfobacteriota</taxon>
        <taxon>Desulfovibrionia</taxon>
        <taxon>Desulfovibrionales</taxon>
        <taxon>Desulfovibrionaceae</taxon>
        <taxon>Desulfovibrio</taxon>
    </lineage>
</organism>
<feature type="domain" description="Phosphotyrosine protein phosphatase I" evidence="2">
    <location>
        <begin position="2"/>
        <end position="138"/>
    </location>
</feature>
<gene>
    <name evidence="3" type="ORF">SAMN05192586_12517</name>
</gene>
<dbReference type="InterPro" id="IPR036196">
    <property type="entry name" value="Ptyr_pPase_sf"/>
</dbReference>
<dbReference type="PANTHER" id="PTHR43428">
    <property type="entry name" value="ARSENATE REDUCTASE"/>
    <property type="match status" value="1"/>
</dbReference>
<evidence type="ECO:0000313" key="4">
    <source>
        <dbReference type="Proteomes" id="UP000199355"/>
    </source>
</evidence>
<dbReference type="AlphaFoldDB" id="A0A1G7QYH2"/>
<sequence length="147" mass="16340">MKTILFLCTGNSCRSQMAEGWTRKLWPQLQVHSAGSAPAREVDYLAVQAMAEKGIMISTYLPKSLLDLPPVDFDLVVTLCGDAAENCPYFPGGAKIEHHGFDDPPRLAKNAKTEEEALTYYRRVRDEIADFVGNLPQAHPELFSEQA</sequence>
<dbReference type="GO" id="GO:0046685">
    <property type="term" value="P:response to arsenic-containing substance"/>
    <property type="evidence" value="ECO:0007669"/>
    <property type="project" value="UniProtKB-KW"/>
</dbReference>
<evidence type="ECO:0000259" key="2">
    <source>
        <dbReference type="SMART" id="SM00226"/>
    </source>
</evidence>
<evidence type="ECO:0000256" key="1">
    <source>
        <dbReference type="ARBA" id="ARBA00022849"/>
    </source>
</evidence>
<dbReference type="Gene3D" id="3.40.50.2300">
    <property type="match status" value="1"/>
</dbReference>
<proteinExistence type="predicted"/>
<dbReference type="STRING" id="571438.SAMN05192586_12517"/>
<dbReference type="OrthoDB" id="9784339at2"/>
<accession>A0A1G7QYH2</accession>
<dbReference type="Pfam" id="PF01451">
    <property type="entry name" value="LMWPc"/>
    <property type="match status" value="1"/>
</dbReference>
<dbReference type="CDD" id="cd16345">
    <property type="entry name" value="LMWP_ArsC"/>
    <property type="match status" value="1"/>
</dbReference>